<dbReference type="GO" id="GO:0003723">
    <property type="term" value="F:RNA binding"/>
    <property type="evidence" value="ECO:0007669"/>
    <property type="project" value="InterPro"/>
</dbReference>
<dbReference type="Gene3D" id="4.10.60.10">
    <property type="entry name" value="Zinc finger, CCHC-type"/>
    <property type="match status" value="2"/>
</dbReference>
<feature type="domain" description="CCHC-type" evidence="3">
    <location>
        <begin position="190"/>
        <end position="205"/>
    </location>
</feature>
<reference evidence="4 5" key="1">
    <citation type="journal article" date="2021" name="J. Hered.">
        <title>A chromosome-level genome assembly of the parasitoid wasp, Cotesia glomerata (Hymenoptera: Braconidae).</title>
        <authorList>
            <person name="Pinto B.J."/>
            <person name="Weis J.J."/>
            <person name="Gamble T."/>
            <person name="Ode P.J."/>
            <person name="Paul R."/>
            <person name="Zaspel J.M."/>
        </authorList>
    </citation>
    <scope>NUCLEOTIDE SEQUENCE [LARGE SCALE GENOMIC DNA]</scope>
    <source>
        <strain evidence="4">CgM1</strain>
    </source>
</reference>
<evidence type="ECO:0000313" key="4">
    <source>
        <dbReference type="EMBL" id="KAH0548502.1"/>
    </source>
</evidence>
<dbReference type="InterPro" id="IPR042509">
    <property type="entry name" value="ZCCHC3"/>
</dbReference>
<evidence type="ECO:0000313" key="5">
    <source>
        <dbReference type="Proteomes" id="UP000826195"/>
    </source>
</evidence>
<comment type="caution">
    <text evidence="4">The sequence shown here is derived from an EMBL/GenBank/DDBJ whole genome shotgun (WGS) entry which is preliminary data.</text>
</comment>
<dbReference type="InterPro" id="IPR001878">
    <property type="entry name" value="Znf_CCHC"/>
</dbReference>
<dbReference type="GO" id="GO:0008270">
    <property type="term" value="F:zinc ion binding"/>
    <property type="evidence" value="ECO:0007669"/>
    <property type="project" value="UniProtKB-KW"/>
</dbReference>
<evidence type="ECO:0000259" key="3">
    <source>
        <dbReference type="PROSITE" id="PS50158"/>
    </source>
</evidence>
<dbReference type="InterPro" id="IPR036875">
    <property type="entry name" value="Znf_CCHC_sf"/>
</dbReference>
<accession>A0AAV7I8R6</accession>
<protein>
    <recommendedName>
        <fullName evidence="3">CCHC-type domain-containing protein</fullName>
    </recommendedName>
</protein>
<feature type="compositionally biased region" description="Basic residues" evidence="2">
    <location>
        <begin position="1"/>
        <end position="19"/>
    </location>
</feature>
<dbReference type="PROSITE" id="PS50158">
    <property type="entry name" value="ZF_CCHC"/>
    <property type="match status" value="1"/>
</dbReference>
<feature type="region of interest" description="Disordered" evidence="2">
    <location>
        <begin position="316"/>
        <end position="346"/>
    </location>
</feature>
<dbReference type="SMART" id="SM00343">
    <property type="entry name" value="ZnF_C2HC"/>
    <property type="match status" value="3"/>
</dbReference>
<dbReference type="Pfam" id="PF00098">
    <property type="entry name" value="zf-CCHC"/>
    <property type="match status" value="1"/>
</dbReference>
<evidence type="ECO:0000256" key="2">
    <source>
        <dbReference type="SAM" id="MobiDB-lite"/>
    </source>
</evidence>
<feature type="compositionally biased region" description="Basic residues" evidence="2">
    <location>
        <begin position="90"/>
        <end position="106"/>
    </location>
</feature>
<dbReference type="PANTHER" id="PTHR22639">
    <property type="entry name" value="GAG-RELATED PROTEIN"/>
    <property type="match status" value="1"/>
</dbReference>
<feature type="compositionally biased region" description="Polar residues" evidence="2">
    <location>
        <begin position="168"/>
        <end position="186"/>
    </location>
</feature>
<dbReference type="GO" id="GO:0003690">
    <property type="term" value="F:double-stranded DNA binding"/>
    <property type="evidence" value="ECO:0007669"/>
    <property type="project" value="InterPro"/>
</dbReference>
<keyword evidence="5" id="KW-1185">Reference proteome</keyword>
<dbReference type="GO" id="GO:0002218">
    <property type="term" value="P:activation of innate immune response"/>
    <property type="evidence" value="ECO:0007669"/>
    <property type="project" value="InterPro"/>
</dbReference>
<sequence>MPKKRGHRAGRRIQARRSREKLQNSKENEKVVENIPLPQITNIRRVQRRLKIVILNNSEEEIDTGLYLPRVRFPDSDPLGLLVRGEKLRKGKLPRKSTKRPNKKGVKIIIPKTQILSPKPYPLSLKELRRDPNSEKKKEPKKEDAGKGNRTVNFAVETPGKSAPNKPVGQNKNPNGNSTKPNNSNDQDICRKCEKPGHFAKNCPDITCQVCFTKGHTAKNCPQINVATQENPYANVRCQLCGGRGHTARYCEENPNRRYIPSQLMNRISANQPPNQSQANQFRTNKYCDYHKNNSHNTEDCRVLQQTANYLQTVSQTSFPRDAGRNNRPSQPVNMIQEVTAETDSE</sequence>
<dbReference type="Proteomes" id="UP000826195">
    <property type="component" value="Unassembled WGS sequence"/>
</dbReference>
<dbReference type="EMBL" id="JAHXZJ010001865">
    <property type="protein sequence ID" value="KAH0548502.1"/>
    <property type="molecule type" value="Genomic_DNA"/>
</dbReference>
<proteinExistence type="predicted"/>
<dbReference type="SUPFAM" id="SSF57756">
    <property type="entry name" value="Retrovirus zinc finger-like domains"/>
    <property type="match status" value="1"/>
</dbReference>
<organism evidence="4 5">
    <name type="scientific">Cotesia glomerata</name>
    <name type="common">Lepidopteran parasitic wasp</name>
    <name type="synonym">Apanteles glomeratus</name>
    <dbReference type="NCBI Taxonomy" id="32391"/>
    <lineage>
        <taxon>Eukaryota</taxon>
        <taxon>Metazoa</taxon>
        <taxon>Ecdysozoa</taxon>
        <taxon>Arthropoda</taxon>
        <taxon>Hexapoda</taxon>
        <taxon>Insecta</taxon>
        <taxon>Pterygota</taxon>
        <taxon>Neoptera</taxon>
        <taxon>Endopterygota</taxon>
        <taxon>Hymenoptera</taxon>
        <taxon>Apocrita</taxon>
        <taxon>Ichneumonoidea</taxon>
        <taxon>Braconidae</taxon>
        <taxon>Microgastrinae</taxon>
        <taxon>Cotesia</taxon>
    </lineage>
</organism>
<dbReference type="PANTHER" id="PTHR22639:SF3">
    <property type="entry name" value="ZINC FINGER CCHC DOMAIN-CONTAINING PROTEIN 3"/>
    <property type="match status" value="1"/>
</dbReference>
<dbReference type="AlphaFoldDB" id="A0AAV7I8R6"/>
<evidence type="ECO:0000256" key="1">
    <source>
        <dbReference type="PROSITE-ProRule" id="PRU00047"/>
    </source>
</evidence>
<keyword evidence="1" id="KW-0479">Metal-binding</keyword>
<feature type="compositionally biased region" description="Basic and acidic residues" evidence="2">
    <location>
        <begin position="126"/>
        <end position="147"/>
    </location>
</feature>
<name>A0AAV7I8R6_COTGL</name>
<keyword evidence="1" id="KW-0863">Zinc-finger</keyword>
<feature type="region of interest" description="Disordered" evidence="2">
    <location>
        <begin position="1"/>
        <end position="27"/>
    </location>
</feature>
<keyword evidence="1" id="KW-0862">Zinc</keyword>
<feature type="region of interest" description="Disordered" evidence="2">
    <location>
        <begin position="90"/>
        <end position="186"/>
    </location>
</feature>
<gene>
    <name evidence="4" type="ORF">KQX54_002148</name>
</gene>